<dbReference type="AlphaFoldDB" id="A0A6A8DAS1"/>
<feature type="active site" description="Proton donor" evidence="2">
    <location>
        <position position="46"/>
    </location>
</feature>
<dbReference type="PANTHER" id="PTHR35561:SF1">
    <property type="entry name" value="RNA 2',3'-CYCLIC PHOSPHODIESTERASE"/>
    <property type="match status" value="1"/>
</dbReference>
<dbReference type="Gene3D" id="3.90.1140.10">
    <property type="entry name" value="Cyclic phosphodiesterase"/>
    <property type="match status" value="1"/>
</dbReference>
<dbReference type="HAMAP" id="MF_01940">
    <property type="entry name" value="RNA_CPDase"/>
    <property type="match status" value="1"/>
</dbReference>
<evidence type="ECO:0000256" key="2">
    <source>
        <dbReference type="HAMAP-Rule" id="MF_01940"/>
    </source>
</evidence>
<dbReference type="GO" id="GO:0004113">
    <property type="term" value="F:2',3'-cyclic-nucleotide 3'-phosphodiesterase activity"/>
    <property type="evidence" value="ECO:0007669"/>
    <property type="project" value="InterPro"/>
</dbReference>
<dbReference type="RefSeq" id="WP_153736454.1">
    <property type="nucleotide sequence ID" value="NZ_WJNG01000007.1"/>
</dbReference>
<evidence type="ECO:0000256" key="1">
    <source>
        <dbReference type="ARBA" id="ARBA00022801"/>
    </source>
</evidence>
<keyword evidence="1 2" id="KW-0378">Hydrolase</keyword>
<comment type="similarity">
    <text evidence="2">Belongs to the 2H phosphoesterase superfamily. ThpR family.</text>
</comment>
<feature type="short sequence motif" description="HXTX 1" evidence="2">
    <location>
        <begin position="46"/>
        <end position="49"/>
    </location>
</feature>
<feature type="active site" description="Proton acceptor" evidence="2">
    <location>
        <position position="130"/>
    </location>
</feature>
<evidence type="ECO:0000313" key="3">
    <source>
        <dbReference type="EMBL" id="MRH42805.1"/>
    </source>
</evidence>
<comment type="function">
    <text evidence="2">Hydrolyzes RNA 2',3'-cyclic phosphodiester to an RNA 2'-phosphomonoester.</text>
</comment>
<comment type="catalytic activity">
    <reaction evidence="2">
        <text>a 3'-end 2',3'-cyclophospho-ribonucleotide-RNA + H2O = a 3'-end 2'-phospho-ribonucleotide-RNA + H(+)</text>
        <dbReference type="Rhea" id="RHEA:11828"/>
        <dbReference type="Rhea" id="RHEA-COMP:10464"/>
        <dbReference type="Rhea" id="RHEA-COMP:17353"/>
        <dbReference type="ChEBI" id="CHEBI:15377"/>
        <dbReference type="ChEBI" id="CHEBI:15378"/>
        <dbReference type="ChEBI" id="CHEBI:83064"/>
        <dbReference type="ChEBI" id="CHEBI:173113"/>
        <dbReference type="EC" id="3.1.4.58"/>
    </reaction>
</comment>
<keyword evidence="4" id="KW-1185">Reference proteome</keyword>
<comment type="caution">
    <text evidence="3">The sequence shown here is derived from an EMBL/GenBank/DDBJ whole genome shotgun (WGS) entry which is preliminary data.</text>
</comment>
<dbReference type="EC" id="3.1.4.58" evidence="2"/>
<dbReference type="SUPFAM" id="SSF55144">
    <property type="entry name" value="LigT-like"/>
    <property type="match status" value="1"/>
</dbReference>
<organism evidence="3 4">
    <name type="scientific">Aquibacillus halophilus</name>
    <dbReference type="NCBI Taxonomy" id="930132"/>
    <lineage>
        <taxon>Bacteria</taxon>
        <taxon>Bacillati</taxon>
        <taxon>Bacillota</taxon>
        <taxon>Bacilli</taxon>
        <taxon>Bacillales</taxon>
        <taxon>Bacillaceae</taxon>
        <taxon>Aquibacillus</taxon>
    </lineage>
</organism>
<gene>
    <name evidence="3" type="primary">thpR</name>
    <name evidence="3" type="ORF">GH741_08920</name>
</gene>
<reference evidence="3" key="1">
    <citation type="submission" date="2019-11" db="EMBL/GenBank/DDBJ databases">
        <authorList>
            <person name="Li J."/>
        </authorList>
    </citation>
    <scope>NUCLEOTIDE SEQUENCE</scope>
    <source>
        <strain evidence="3">B6B</strain>
    </source>
</reference>
<feature type="short sequence motif" description="HXTX 2" evidence="2">
    <location>
        <begin position="130"/>
        <end position="133"/>
    </location>
</feature>
<dbReference type="NCBIfam" id="TIGR02258">
    <property type="entry name" value="2_5_ligase"/>
    <property type="match status" value="1"/>
</dbReference>
<dbReference type="Proteomes" id="UP000799092">
    <property type="component" value="Unassembled WGS sequence"/>
</dbReference>
<dbReference type="InterPro" id="IPR009097">
    <property type="entry name" value="Cyclic_Pdiesterase"/>
</dbReference>
<dbReference type="GO" id="GO:0008664">
    <property type="term" value="F:RNA 2',3'-cyclic 3'-phosphodiesterase activity"/>
    <property type="evidence" value="ECO:0007669"/>
    <property type="project" value="UniProtKB-EC"/>
</dbReference>
<proteinExistence type="inferred from homology"/>
<dbReference type="EMBL" id="WJNG01000007">
    <property type="protein sequence ID" value="MRH42805.1"/>
    <property type="molecule type" value="Genomic_DNA"/>
</dbReference>
<dbReference type="OrthoDB" id="9789350at2"/>
<evidence type="ECO:0000313" key="4">
    <source>
        <dbReference type="Proteomes" id="UP000799092"/>
    </source>
</evidence>
<protein>
    <recommendedName>
        <fullName evidence="2">RNA 2',3'-cyclic phosphodiesterase</fullName>
        <shortName evidence="2">RNA 2',3'-CPDase</shortName>
        <ecNumber evidence="2">3.1.4.58</ecNumber>
    </recommendedName>
</protein>
<name>A0A6A8DAS1_9BACI</name>
<dbReference type="InterPro" id="IPR004175">
    <property type="entry name" value="RNA_CPDase"/>
</dbReference>
<sequence length="187" mass="21639">MTQSAHYFVAVPVNDFIQQWLEDWQIQLNKDSNVSYKNWTHPNDLHITLKFLGPVPEDKVENLTVKLDQISIKSFNLTIGQLETFGNPNKPRVLFAGVKKTQPLQHLFEKVEETCAQLGFQKESRGYRPHVTLAKKWSGGVLSDTTLMDIQSTFVETKEFYVNHFVVYRINPNKSPKYEVIKVLELT</sequence>
<accession>A0A6A8DAS1</accession>
<dbReference type="PANTHER" id="PTHR35561">
    <property type="entry name" value="RNA 2',3'-CYCLIC PHOSPHODIESTERASE"/>
    <property type="match status" value="1"/>
</dbReference>
<dbReference type="Pfam" id="PF13563">
    <property type="entry name" value="2_5_RNA_ligase2"/>
    <property type="match status" value="1"/>
</dbReference>